<gene>
    <name evidence="1" type="ORF">JMJ54_04510</name>
</gene>
<evidence type="ECO:0000313" key="2">
    <source>
        <dbReference type="Proteomes" id="UP000809431"/>
    </source>
</evidence>
<dbReference type="PROSITE" id="PS51257">
    <property type="entry name" value="PROKAR_LIPOPROTEIN"/>
    <property type="match status" value="1"/>
</dbReference>
<dbReference type="PANTHER" id="PTHR24104">
    <property type="entry name" value="E3 UBIQUITIN-PROTEIN LIGASE NHLRC1-RELATED"/>
    <property type="match status" value="1"/>
</dbReference>
<evidence type="ECO:0008006" key="3">
    <source>
        <dbReference type="Google" id="ProtNLM"/>
    </source>
</evidence>
<name>A0ABS2BJT3_9NEIS</name>
<organism evidence="1 2">
    <name type="scientific">Jeongeupia naejangsanensis</name>
    <dbReference type="NCBI Taxonomy" id="613195"/>
    <lineage>
        <taxon>Bacteria</taxon>
        <taxon>Pseudomonadati</taxon>
        <taxon>Pseudomonadota</taxon>
        <taxon>Betaproteobacteria</taxon>
        <taxon>Neisseriales</taxon>
        <taxon>Chitinibacteraceae</taxon>
        <taxon>Jeongeupia</taxon>
    </lineage>
</organism>
<evidence type="ECO:0000313" key="1">
    <source>
        <dbReference type="EMBL" id="MBM3115084.1"/>
    </source>
</evidence>
<sequence length="710" mass="72790">MKQRLRVLHLHRGGLWRAIALSVGLALALTGCVSDDSPSENPLRLSGQVQSRSVGVGNYKVELYASFSGDPAAWVLLGEATTSGDGSFAIDYALSDAQANQQPILFVEASSGAAMLASAIGTDNGAVGAPVIVNDRTTVATGNAFAQFISASGIAGDAIGMRNAAQMATNLANPVSGAVGTALSSSPNGDATSTLATFNSLANVVAACVAAQDRCAQLFAAATPPGGVPPVNVLQALSNIVKYPAYPGYPDSAADPIFRLAQAAPAPYPGLAARPTNWLLFLKVTGGFYSEQNPSNLLNGVGNIAFDAQGYAWANDNYEPQYSGQPTCAGLSLLRFSPSAQIVPGSPYFGGGLSGAGFGITLDPSGNIWTGNFGFEDPPCIGTPLEAPHNSVSAFRPDGSAISPATGFTQGKISWPQGTSSDQAGNIWLANCGNDSVTKIPDGDPTRAVNIPLGVLAAGALPNLKPFGTVVDLDGNVWVTTNKGNTVVVLAPDGSIIKTLGNTGGDPARPLLSHPIGNAADSKGNVWVANSDWLDAPCPDRSNVGPAKNPSITLFQRGSHDPYPGSPFTGGGITVPWGISVDGNDTVWVFNFGPDGVGVTPTTALTGISRFCGTDTSKCPPGMKVGDPISPPTGYLSNSLERITGGQIDRSGNVWMMNNWKQNPNPDLNPGSNSIVIMIGAAAPLNTPVIGPPVALVPVVPRKVLAAQLR</sequence>
<dbReference type="InterPro" id="IPR011042">
    <property type="entry name" value="6-blade_b-propeller_TolB-like"/>
</dbReference>
<dbReference type="Gene3D" id="2.120.10.30">
    <property type="entry name" value="TolB, C-terminal domain"/>
    <property type="match status" value="1"/>
</dbReference>
<reference evidence="1 2" key="1">
    <citation type="submission" date="2021-01" db="EMBL/GenBank/DDBJ databases">
        <title>Draft Genome Sequence and Polyhydroxyalkanoate Biosynthetic Potential of Jeongeupia naejangsanensis Type Strain DSM 24253.</title>
        <authorList>
            <person name="Turrini P."/>
            <person name="Artuso I."/>
            <person name="Lugli G.A."/>
            <person name="Frangipani E."/>
            <person name="Ventura M."/>
            <person name="Visca P."/>
        </authorList>
    </citation>
    <scope>NUCLEOTIDE SEQUENCE [LARGE SCALE GENOMIC DNA]</scope>
    <source>
        <strain evidence="1 2">DSM 24253</strain>
    </source>
</reference>
<keyword evidence="2" id="KW-1185">Reference proteome</keyword>
<proteinExistence type="predicted"/>
<protein>
    <recommendedName>
        <fullName evidence="3">NHL repeat containing protein</fullName>
    </recommendedName>
</protein>
<dbReference type="PANTHER" id="PTHR24104:SF25">
    <property type="entry name" value="PROTEIN LIN-41"/>
    <property type="match status" value="1"/>
</dbReference>
<dbReference type="EMBL" id="JAESND010000001">
    <property type="protein sequence ID" value="MBM3115084.1"/>
    <property type="molecule type" value="Genomic_DNA"/>
</dbReference>
<dbReference type="SUPFAM" id="SSF101898">
    <property type="entry name" value="NHL repeat"/>
    <property type="match status" value="1"/>
</dbReference>
<comment type="caution">
    <text evidence="1">The sequence shown here is derived from an EMBL/GenBank/DDBJ whole genome shotgun (WGS) entry which is preliminary data.</text>
</comment>
<accession>A0ABS2BJT3</accession>
<dbReference type="InterPro" id="IPR050952">
    <property type="entry name" value="TRIM-NHL_E3_ligases"/>
</dbReference>
<dbReference type="Proteomes" id="UP000809431">
    <property type="component" value="Unassembled WGS sequence"/>
</dbReference>
<dbReference type="RefSeq" id="WP_203536733.1">
    <property type="nucleotide sequence ID" value="NZ_JAESND010000001.1"/>
</dbReference>